<dbReference type="PRINTS" id="PR01713">
    <property type="entry name" value="NUCEPIMERASE"/>
</dbReference>
<sequence length="318" mass="36044">MAREKTVVITGGAGAIGSNLAKYLLEQQYEVIVIDDLSSGSLNNLMQREKLHFFQKDVRDAFVEEIYRKFQPGVIFHLAAHYANELSIREPEYDLDVNTRGTLVQLNLARKIGVGRFVYASTSCVYAPSEKPLSEWSLVKPHTPYGISKLAGEYYCIFYNQMYGLPITILRYFNSYGPNEAVNIYRGVVPQFVHCALHGLPIVITGNGEEKRDFTFVEDTVRGTVMAAFSEEGKNEIFNIGTGCATTVHDLAEKICTISGKNVPMQWKDRRPWDQTVHREANIEKARKVLGYKPMYTLYDGLGKTIDWYRNQQEGISV</sequence>
<gene>
    <name evidence="3" type="ORF">AN619_22000</name>
</gene>
<dbReference type="STRING" id="520762.AN619_22000"/>
<evidence type="ECO:0000313" key="4">
    <source>
        <dbReference type="Proteomes" id="UP000070456"/>
    </source>
</evidence>
<accession>A0A140L2B8</accession>
<keyword evidence="3" id="KW-0413">Isomerase</keyword>
<dbReference type="RefSeq" id="WP_198153291.1">
    <property type="nucleotide sequence ID" value="NZ_LOEE01000047.1"/>
</dbReference>
<dbReference type="SUPFAM" id="SSF51735">
    <property type="entry name" value="NAD(P)-binding Rossmann-fold domains"/>
    <property type="match status" value="1"/>
</dbReference>
<dbReference type="EC" id="5.1.3.2" evidence="3"/>
<comment type="caution">
    <text evidence="3">The sequence shown here is derived from an EMBL/GenBank/DDBJ whole genome shotgun (WGS) entry which is preliminary data.</text>
</comment>
<organism evidence="3 4">
    <name type="scientific">Thermotalea metallivorans</name>
    <dbReference type="NCBI Taxonomy" id="520762"/>
    <lineage>
        <taxon>Bacteria</taxon>
        <taxon>Bacillati</taxon>
        <taxon>Bacillota</taxon>
        <taxon>Clostridia</taxon>
        <taxon>Peptostreptococcales</taxon>
        <taxon>Thermotaleaceae</taxon>
        <taxon>Thermotalea</taxon>
    </lineage>
</organism>
<dbReference type="Gene3D" id="3.90.25.10">
    <property type="entry name" value="UDP-galactose 4-epimerase, domain 1"/>
    <property type="match status" value="1"/>
</dbReference>
<evidence type="ECO:0000256" key="1">
    <source>
        <dbReference type="ARBA" id="ARBA00007637"/>
    </source>
</evidence>
<comment type="similarity">
    <text evidence="1">Belongs to the NAD(P)-dependent epimerase/dehydratase family.</text>
</comment>
<dbReference type="InterPro" id="IPR036291">
    <property type="entry name" value="NAD(P)-bd_dom_sf"/>
</dbReference>
<dbReference type="Proteomes" id="UP000070456">
    <property type="component" value="Unassembled WGS sequence"/>
</dbReference>
<name>A0A140L2B8_9FIRM</name>
<dbReference type="Pfam" id="PF01370">
    <property type="entry name" value="Epimerase"/>
    <property type="match status" value="1"/>
</dbReference>
<proteinExistence type="inferred from homology"/>
<evidence type="ECO:0000259" key="2">
    <source>
        <dbReference type="Pfam" id="PF01370"/>
    </source>
</evidence>
<dbReference type="Gene3D" id="3.40.50.720">
    <property type="entry name" value="NAD(P)-binding Rossmann-like Domain"/>
    <property type="match status" value="1"/>
</dbReference>
<dbReference type="EMBL" id="LOEE01000047">
    <property type="protein sequence ID" value="KXG74693.1"/>
    <property type="molecule type" value="Genomic_DNA"/>
</dbReference>
<dbReference type="PATRIC" id="fig|520762.4.peg.2435"/>
<evidence type="ECO:0000313" key="3">
    <source>
        <dbReference type="EMBL" id="KXG74693.1"/>
    </source>
</evidence>
<dbReference type="InterPro" id="IPR001509">
    <property type="entry name" value="Epimerase_deHydtase"/>
</dbReference>
<reference evidence="3 4" key="1">
    <citation type="submission" date="2015-12" db="EMBL/GenBank/DDBJ databases">
        <title>Draft genome sequence of the thermoanaerobe Thermotalea metallivorans, an isolate from the runoff channel of the Great Artesian Basin, Australia.</title>
        <authorList>
            <person name="Patel B.K."/>
        </authorList>
    </citation>
    <scope>NUCLEOTIDE SEQUENCE [LARGE SCALE GENOMIC DNA]</scope>
    <source>
        <strain evidence="3 4">B2-1</strain>
    </source>
</reference>
<keyword evidence="4" id="KW-1185">Reference proteome</keyword>
<protein>
    <submittedName>
        <fullName evidence="3">UDP-glucose 4-epimerase</fullName>
        <ecNumber evidence="3">5.1.3.2</ecNumber>
    </submittedName>
</protein>
<feature type="domain" description="NAD-dependent epimerase/dehydratase" evidence="2">
    <location>
        <begin position="7"/>
        <end position="241"/>
    </location>
</feature>
<dbReference type="GO" id="GO:0003978">
    <property type="term" value="F:UDP-glucose 4-epimerase activity"/>
    <property type="evidence" value="ECO:0007669"/>
    <property type="project" value="UniProtKB-EC"/>
</dbReference>
<dbReference type="AlphaFoldDB" id="A0A140L2B8"/>
<dbReference type="PANTHER" id="PTHR43000">
    <property type="entry name" value="DTDP-D-GLUCOSE 4,6-DEHYDRATASE-RELATED"/>
    <property type="match status" value="1"/>
</dbReference>